<dbReference type="Pfam" id="PF01312">
    <property type="entry name" value="Bac_export_2"/>
    <property type="match status" value="1"/>
</dbReference>
<evidence type="ECO:0000256" key="6">
    <source>
        <dbReference type="SAM" id="Phobius"/>
    </source>
</evidence>
<dbReference type="SUPFAM" id="SSF160544">
    <property type="entry name" value="EscU C-terminal domain-like"/>
    <property type="match status" value="1"/>
</dbReference>
<dbReference type="InterPro" id="IPR029025">
    <property type="entry name" value="T3SS_substrate_exporter_C"/>
</dbReference>
<keyword evidence="3" id="KW-1006">Bacterial flagellum protein export</keyword>
<dbReference type="GO" id="GO:0005886">
    <property type="term" value="C:plasma membrane"/>
    <property type="evidence" value="ECO:0007669"/>
    <property type="project" value="TreeGrafter"/>
</dbReference>
<evidence type="ECO:0000256" key="3">
    <source>
        <dbReference type="ARBA" id="ARBA00023225"/>
    </source>
</evidence>
<dbReference type="PANTHER" id="PTHR30531">
    <property type="entry name" value="FLAGELLAR BIOSYNTHETIC PROTEIN FLHB"/>
    <property type="match status" value="1"/>
</dbReference>
<keyword evidence="6" id="KW-0812">Transmembrane</keyword>
<keyword evidence="6" id="KW-1133">Transmembrane helix</keyword>
<reference evidence="7" key="1">
    <citation type="submission" date="2024-06" db="EMBL/GenBank/DDBJ databases">
        <title>Complete genome of Salinicola endophyticus HNIBRBA4755.</title>
        <authorList>
            <person name="Shin S.Y."/>
            <person name="Kang H."/>
            <person name="Song J."/>
        </authorList>
    </citation>
    <scope>NUCLEOTIDE SEQUENCE</scope>
    <source>
        <strain evidence="7">HNIBRBA4755</strain>
    </source>
</reference>
<feature type="region of interest" description="Disordered" evidence="5">
    <location>
        <begin position="221"/>
        <end position="247"/>
    </location>
</feature>
<dbReference type="PRINTS" id="PR00950">
    <property type="entry name" value="TYPE3IMSPROT"/>
</dbReference>
<protein>
    <recommendedName>
        <fullName evidence="2">Flagellar biosynthetic protein FlhB</fullName>
    </recommendedName>
</protein>
<comment type="similarity">
    <text evidence="1">Belongs to the type III secretion exporter family.</text>
</comment>
<organism evidence="7">
    <name type="scientific">Salinicola endophyticus</name>
    <dbReference type="NCBI Taxonomy" id="1949083"/>
    <lineage>
        <taxon>Bacteria</taxon>
        <taxon>Pseudomonadati</taxon>
        <taxon>Pseudomonadota</taxon>
        <taxon>Gammaproteobacteria</taxon>
        <taxon>Oceanospirillales</taxon>
        <taxon>Halomonadaceae</taxon>
        <taxon>Salinicola</taxon>
    </lineage>
</organism>
<keyword evidence="3" id="KW-0653">Protein transport</keyword>
<dbReference type="AlphaFoldDB" id="A0AB74UEA6"/>
<feature type="transmembrane region" description="Helical" evidence="6">
    <location>
        <begin position="75"/>
        <end position="104"/>
    </location>
</feature>
<feature type="compositionally biased region" description="Basic and acidic residues" evidence="5">
    <location>
        <begin position="221"/>
        <end position="234"/>
    </location>
</feature>
<dbReference type="RefSeq" id="WP_353980375.1">
    <property type="nucleotide sequence ID" value="NZ_CP159578.1"/>
</dbReference>
<keyword evidence="6" id="KW-0472">Membrane</keyword>
<proteinExistence type="inferred from homology"/>
<keyword evidence="3" id="KW-0813">Transport</keyword>
<dbReference type="GO" id="GO:0009306">
    <property type="term" value="P:protein secretion"/>
    <property type="evidence" value="ECO:0007669"/>
    <property type="project" value="InterPro"/>
</dbReference>
<sequence>MSQQPSEEKSLPPSAKKLRDARKKGQVVKSADLVTAMVMLACTLYIAISAGAIVARIEGLIDLTARLYTEPFATLWPRLVTAAGEILVLSILPLVALSVLVVILTNVVTSQGFVFAAEPVLPKAEKINPVEGFKRIFSVRGVTEFLKSLFKMTALAVALIVVYRLGLQALMESSRCGLGCVQGTFLALLQPLVITALLAFLIVGAGDVLLQRWLFRRDQRMTKTEQKRERKDQEGDPTMNQARRKQRREMHTLNAKLGVQHASLMVGTGDGWLVGIRYVRGETPVPVITCKANAAQAPALLESAYQRRIPRVDDPLLAERIATRAGNGDPIPDGTFQQIADILVTARLI</sequence>
<evidence type="ECO:0000256" key="4">
    <source>
        <dbReference type="ARBA" id="ARBA00025078"/>
    </source>
</evidence>
<dbReference type="InterPro" id="IPR006135">
    <property type="entry name" value="T3SS_substrate_exporter"/>
</dbReference>
<dbReference type="Gene3D" id="3.40.1690.10">
    <property type="entry name" value="secretion proteins EscU"/>
    <property type="match status" value="1"/>
</dbReference>
<evidence type="ECO:0000256" key="1">
    <source>
        <dbReference type="ARBA" id="ARBA00010690"/>
    </source>
</evidence>
<feature type="compositionally biased region" description="Basic and acidic residues" evidence="5">
    <location>
        <begin position="1"/>
        <end position="10"/>
    </location>
</feature>
<gene>
    <name evidence="7" type="ORF">ABV408_18670</name>
</gene>
<feature type="region of interest" description="Disordered" evidence="5">
    <location>
        <begin position="1"/>
        <end position="23"/>
    </location>
</feature>
<name>A0AB74UEA6_9GAMM</name>
<dbReference type="EMBL" id="CP159578">
    <property type="protein sequence ID" value="XCJ79442.1"/>
    <property type="molecule type" value="Genomic_DNA"/>
</dbReference>
<evidence type="ECO:0000256" key="2">
    <source>
        <dbReference type="ARBA" id="ARBA00021622"/>
    </source>
</evidence>
<feature type="transmembrane region" description="Helical" evidence="6">
    <location>
        <begin position="33"/>
        <end position="55"/>
    </location>
</feature>
<dbReference type="PANTHER" id="PTHR30531:SF12">
    <property type="entry name" value="FLAGELLAR BIOSYNTHETIC PROTEIN FLHB"/>
    <property type="match status" value="1"/>
</dbReference>
<feature type="transmembrane region" description="Helical" evidence="6">
    <location>
        <begin position="145"/>
        <end position="165"/>
    </location>
</feature>
<evidence type="ECO:0000313" key="7">
    <source>
        <dbReference type="EMBL" id="XCJ79442.1"/>
    </source>
</evidence>
<evidence type="ECO:0000256" key="5">
    <source>
        <dbReference type="SAM" id="MobiDB-lite"/>
    </source>
</evidence>
<feature type="transmembrane region" description="Helical" evidence="6">
    <location>
        <begin position="185"/>
        <end position="210"/>
    </location>
</feature>
<accession>A0AB74UEA6</accession>
<comment type="function">
    <text evidence="4">Required for formation of the rod structure in the basal body of the flagellar apparatus. Together with FliI and FliH, may constitute the export apparatus of flagellin.</text>
</comment>